<organism evidence="1 2">
    <name type="scientific">Escovopsis weberi</name>
    <dbReference type="NCBI Taxonomy" id="150374"/>
    <lineage>
        <taxon>Eukaryota</taxon>
        <taxon>Fungi</taxon>
        <taxon>Dikarya</taxon>
        <taxon>Ascomycota</taxon>
        <taxon>Pezizomycotina</taxon>
        <taxon>Sordariomycetes</taxon>
        <taxon>Hypocreomycetidae</taxon>
        <taxon>Hypocreales</taxon>
        <taxon>Hypocreaceae</taxon>
        <taxon>Escovopsis</taxon>
    </lineage>
</organism>
<dbReference type="Gene3D" id="2.40.320.10">
    <property type="entry name" value="Hypothetical Protein Pfu-838710-001"/>
    <property type="match status" value="1"/>
</dbReference>
<dbReference type="GO" id="GO:0000287">
    <property type="term" value="F:magnesium ion binding"/>
    <property type="evidence" value="ECO:0007669"/>
    <property type="project" value="TreeGrafter"/>
</dbReference>
<dbReference type="SUPFAM" id="SSF55154">
    <property type="entry name" value="CYTH-like phosphatases"/>
    <property type="match status" value="1"/>
</dbReference>
<dbReference type="InterPro" id="IPR012177">
    <property type="entry name" value="ThTPase_euk"/>
</dbReference>
<dbReference type="InterPro" id="IPR033469">
    <property type="entry name" value="CYTH-like_dom_sf"/>
</dbReference>
<evidence type="ECO:0000313" key="2">
    <source>
        <dbReference type="Proteomes" id="UP000053831"/>
    </source>
</evidence>
<dbReference type="EMBL" id="LGSR01000017">
    <property type="protein sequence ID" value="KOS20573.1"/>
    <property type="molecule type" value="Genomic_DNA"/>
</dbReference>
<dbReference type="AlphaFoldDB" id="A0A0M9VV38"/>
<keyword evidence="2" id="KW-1185">Reference proteome</keyword>
<evidence type="ECO:0000313" key="1">
    <source>
        <dbReference type="EMBL" id="KOS20573.1"/>
    </source>
</evidence>
<proteinExistence type="predicted"/>
<comment type="caution">
    <text evidence="1">The sequence shown here is derived from an EMBL/GenBank/DDBJ whole genome shotgun (WGS) entry which is preliminary data.</text>
</comment>
<dbReference type="PANTHER" id="PTHR14586">
    <property type="entry name" value="THIAMINE-TRIPHOSPHATASE"/>
    <property type="match status" value="1"/>
</dbReference>
<gene>
    <name evidence="1" type="ORF">ESCO_005458</name>
</gene>
<protein>
    <submittedName>
        <fullName evidence="1">Thiamine-triphosphatase</fullName>
    </submittedName>
</protein>
<dbReference type="OrthoDB" id="442176at2759"/>
<dbReference type="Proteomes" id="UP000053831">
    <property type="component" value="Unassembled WGS sequence"/>
</dbReference>
<dbReference type="InterPro" id="IPR039582">
    <property type="entry name" value="THTPA"/>
</dbReference>
<reference evidence="1 2" key="1">
    <citation type="submission" date="2015-07" db="EMBL/GenBank/DDBJ databases">
        <title>The genome of the fungus Escovopsis weberi, a specialized disease agent of ant agriculture.</title>
        <authorList>
            <person name="de Man T.J."/>
            <person name="Stajich J.E."/>
            <person name="Kubicek C.P."/>
            <person name="Chenthamara K."/>
            <person name="Atanasova L."/>
            <person name="Druzhinina I.S."/>
            <person name="Birnbaum S."/>
            <person name="Barribeau S.M."/>
            <person name="Teiling C."/>
            <person name="Suen G."/>
            <person name="Currie C."/>
            <person name="Gerardo N.M."/>
        </authorList>
    </citation>
    <scope>NUCLEOTIDE SEQUENCE [LARGE SCALE GENOMIC DNA]</scope>
</reference>
<dbReference type="GO" id="GO:0006772">
    <property type="term" value="P:thiamine metabolic process"/>
    <property type="evidence" value="ECO:0007669"/>
    <property type="project" value="InterPro"/>
</dbReference>
<dbReference type="GO" id="GO:0050333">
    <property type="term" value="F:thiamine triphosphate phosphatase activity"/>
    <property type="evidence" value="ECO:0007669"/>
    <property type="project" value="InterPro"/>
</dbReference>
<dbReference type="GO" id="GO:0042357">
    <property type="term" value="P:thiamine diphosphate metabolic process"/>
    <property type="evidence" value="ECO:0007669"/>
    <property type="project" value="TreeGrafter"/>
</dbReference>
<sequence length="245" mass="26880">MALRGLLAATAPRVLEVERKFRSLAVRELTRTAGVPPFRSLRALPATTIRDAYFDRADALCSAGAWVRRRDGRWEAKIRRGGDFANSRFEEVRGARDVALCVRRILGAAHGGGGTSAFSYAGADALSDADAAADADNNFGLLPMAEFVTHRSAWFADGEFRIVLDRMDFGHEVGEVELEHQLGGGAAEADLLHAQGAGEDLGRQQRMLDGMDARIVEFMERYSWAFTPGEPVGKLTAYFEWMAKK</sequence>
<dbReference type="CDD" id="cd07758">
    <property type="entry name" value="ThTPase"/>
    <property type="match status" value="1"/>
</dbReference>
<dbReference type="PANTHER" id="PTHR14586:SF1">
    <property type="entry name" value="THIAMINE-TRIPHOSPHATASE"/>
    <property type="match status" value="1"/>
</dbReference>
<dbReference type="STRING" id="150374.A0A0M9VV38"/>
<name>A0A0M9VV38_ESCWE</name>
<accession>A0A0M9VV38</accession>